<gene>
    <name evidence="2" type="ORF">TNCV_2691221</name>
</gene>
<accession>A0A8X7BAB2</accession>
<keyword evidence="3" id="KW-1185">Reference proteome</keyword>
<dbReference type="EMBL" id="BMAU01021370">
    <property type="protein sequence ID" value="GFY24931.1"/>
    <property type="molecule type" value="Genomic_DNA"/>
</dbReference>
<feature type="compositionally biased region" description="Low complexity" evidence="1">
    <location>
        <begin position="109"/>
        <end position="121"/>
    </location>
</feature>
<evidence type="ECO:0000256" key="1">
    <source>
        <dbReference type="SAM" id="MobiDB-lite"/>
    </source>
</evidence>
<dbReference type="AlphaFoldDB" id="A0A8X7BAB2"/>
<sequence>MRTAVDVSWQMLPQTSSINLAGLRNLSNNLYTVRVFVGYGATKTIIFKKTKEELLISIQEYEFVKMFLHKTVSSFLKTEKNFSEMLAFKNPDSPKPTKNGFQHDHRQQNGRQINRRQQNGRQIDRQVVNLVAKNDGSITKISPSSH</sequence>
<name>A0A8X7BAB2_TRICX</name>
<evidence type="ECO:0000313" key="3">
    <source>
        <dbReference type="Proteomes" id="UP000887159"/>
    </source>
</evidence>
<reference evidence="2" key="1">
    <citation type="submission" date="2020-08" db="EMBL/GenBank/DDBJ databases">
        <title>Multicomponent nature underlies the extraordinary mechanical properties of spider dragline silk.</title>
        <authorList>
            <person name="Kono N."/>
            <person name="Nakamura H."/>
            <person name="Mori M."/>
            <person name="Yoshida Y."/>
            <person name="Ohtoshi R."/>
            <person name="Malay A.D."/>
            <person name="Moran D.A.P."/>
            <person name="Tomita M."/>
            <person name="Numata K."/>
            <person name="Arakawa K."/>
        </authorList>
    </citation>
    <scope>NUCLEOTIDE SEQUENCE</scope>
</reference>
<dbReference type="Proteomes" id="UP000887159">
    <property type="component" value="Unassembled WGS sequence"/>
</dbReference>
<evidence type="ECO:0000313" key="2">
    <source>
        <dbReference type="EMBL" id="GFY24931.1"/>
    </source>
</evidence>
<feature type="region of interest" description="Disordered" evidence="1">
    <location>
        <begin position="88"/>
        <end position="122"/>
    </location>
</feature>
<protein>
    <submittedName>
        <fullName evidence="2">Uncharacterized protein</fullName>
    </submittedName>
</protein>
<comment type="caution">
    <text evidence="2">The sequence shown here is derived from an EMBL/GenBank/DDBJ whole genome shotgun (WGS) entry which is preliminary data.</text>
</comment>
<organism evidence="2 3">
    <name type="scientific">Trichonephila clavipes</name>
    <name type="common">Golden silk orbweaver</name>
    <name type="synonym">Nephila clavipes</name>
    <dbReference type="NCBI Taxonomy" id="2585209"/>
    <lineage>
        <taxon>Eukaryota</taxon>
        <taxon>Metazoa</taxon>
        <taxon>Ecdysozoa</taxon>
        <taxon>Arthropoda</taxon>
        <taxon>Chelicerata</taxon>
        <taxon>Arachnida</taxon>
        <taxon>Araneae</taxon>
        <taxon>Araneomorphae</taxon>
        <taxon>Entelegynae</taxon>
        <taxon>Araneoidea</taxon>
        <taxon>Nephilidae</taxon>
        <taxon>Trichonephila</taxon>
    </lineage>
</organism>
<proteinExistence type="predicted"/>